<proteinExistence type="predicted"/>
<evidence type="ECO:0000256" key="1">
    <source>
        <dbReference type="SAM" id="MobiDB-lite"/>
    </source>
</evidence>
<evidence type="ECO:0000313" key="2">
    <source>
        <dbReference type="EMBL" id="AQS60214.1"/>
    </source>
</evidence>
<gene>
    <name evidence="2" type="ORF">B0537_14695</name>
</gene>
<evidence type="ECO:0000313" key="3">
    <source>
        <dbReference type="Proteomes" id="UP000189464"/>
    </source>
</evidence>
<feature type="region of interest" description="Disordered" evidence="1">
    <location>
        <begin position="27"/>
        <end position="49"/>
    </location>
</feature>
<dbReference type="KEGG" id="dfg:B0537_14695"/>
<sequence>MSPLSEGAGAQRLGEFTGFYPRLSPAAALPLPKGRSKKANGQEPKAKCQKPMAYGLWPKAQKPIAEGRRVMADGQYASSPNCTADPYL</sequence>
<dbReference type="EMBL" id="CP019698">
    <property type="protein sequence ID" value="AQS60214.1"/>
    <property type="molecule type" value="Genomic_DNA"/>
</dbReference>
<dbReference type="Proteomes" id="UP000189464">
    <property type="component" value="Chromosome"/>
</dbReference>
<dbReference type="AlphaFoldDB" id="A0A1S6IZM9"/>
<protein>
    <submittedName>
        <fullName evidence="2">Uncharacterized protein</fullName>
    </submittedName>
</protein>
<keyword evidence="3" id="KW-1185">Reference proteome</keyword>
<name>A0A1S6IZM9_9FIRM</name>
<accession>A0A1S6IZM9</accession>
<organism evidence="2 3">
    <name type="scientific">Desulforamulus ferrireducens</name>
    <dbReference type="NCBI Taxonomy" id="1833852"/>
    <lineage>
        <taxon>Bacteria</taxon>
        <taxon>Bacillati</taxon>
        <taxon>Bacillota</taxon>
        <taxon>Clostridia</taxon>
        <taxon>Eubacteriales</taxon>
        <taxon>Peptococcaceae</taxon>
        <taxon>Desulforamulus</taxon>
    </lineage>
</organism>
<reference evidence="2 3" key="1">
    <citation type="journal article" date="2016" name="Int. J. Syst. Evol. Microbiol.">
        <title>Desulfotomaculum ferrireducens sp. nov., a moderately thermophilic sulfate-reducing and dissimilatory Fe(III)-reducing bacterium isolated from compost.</title>
        <authorList>
            <person name="Yang G."/>
            <person name="Guo J."/>
            <person name="Zhuang L."/>
            <person name="Yuan Y."/>
            <person name="Zhou S."/>
        </authorList>
    </citation>
    <scope>NUCLEOTIDE SEQUENCE [LARGE SCALE GENOMIC DNA]</scope>
    <source>
        <strain evidence="2 3">GSS09</strain>
    </source>
</reference>